<dbReference type="Pfam" id="PF08281">
    <property type="entry name" value="Sigma70_r4_2"/>
    <property type="match status" value="1"/>
</dbReference>
<dbReference type="NCBIfam" id="TIGR02985">
    <property type="entry name" value="Sig70_bacteroi1"/>
    <property type="match status" value="1"/>
</dbReference>
<feature type="domain" description="RNA polymerase sigma-70 region 2" evidence="5">
    <location>
        <begin position="36"/>
        <end position="101"/>
    </location>
</feature>
<organism evidence="7 8">
    <name type="scientific">Pedobacter nyackensis</name>
    <dbReference type="NCBI Taxonomy" id="475255"/>
    <lineage>
        <taxon>Bacteria</taxon>
        <taxon>Pseudomonadati</taxon>
        <taxon>Bacteroidota</taxon>
        <taxon>Sphingobacteriia</taxon>
        <taxon>Sphingobacteriales</taxon>
        <taxon>Sphingobacteriaceae</taxon>
        <taxon>Pedobacter</taxon>
    </lineage>
</organism>
<dbReference type="InterPro" id="IPR013324">
    <property type="entry name" value="RNA_pol_sigma_r3/r4-like"/>
</dbReference>
<dbReference type="PANTHER" id="PTHR43133:SF46">
    <property type="entry name" value="RNA POLYMERASE SIGMA-70 FACTOR ECF SUBFAMILY"/>
    <property type="match status" value="1"/>
</dbReference>
<dbReference type="InterPro" id="IPR014284">
    <property type="entry name" value="RNA_pol_sigma-70_dom"/>
</dbReference>
<dbReference type="STRING" id="475255.SAMN04488101_112118"/>
<evidence type="ECO:0000313" key="7">
    <source>
        <dbReference type="EMBL" id="SMD09345.1"/>
    </source>
</evidence>
<dbReference type="Gene3D" id="1.10.10.10">
    <property type="entry name" value="Winged helix-like DNA-binding domain superfamily/Winged helix DNA-binding domain"/>
    <property type="match status" value="1"/>
</dbReference>
<dbReference type="InterPro" id="IPR014327">
    <property type="entry name" value="RNA_pol_sigma70_bacteroid"/>
</dbReference>
<evidence type="ECO:0000259" key="5">
    <source>
        <dbReference type="Pfam" id="PF04542"/>
    </source>
</evidence>
<evidence type="ECO:0000256" key="2">
    <source>
        <dbReference type="ARBA" id="ARBA00023015"/>
    </source>
</evidence>
<keyword evidence="3" id="KW-0731">Sigma factor</keyword>
<gene>
    <name evidence="7" type="ORF">SAMN04488101_112118</name>
</gene>
<evidence type="ECO:0000313" key="8">
    <source>
        <dbReference type="Proteomes" id="UP000192678"/>
    </source>
</evidence>
<protein>
    <submittedName>
        <fullName evidence="7">RNA polymerase sigma-70 factor, Bacteroides expansion family 1</fullName>
    </submittedName>
</protein>
<dbReference type="InterPro" id="IPR013249">
    <property type="entry name" value="RNA_pol_sigma70_r4_t2"/>
</dbReference>
<keyword evidence="8" id="KW-1185">Reference proteome</keyword>
<dbReference type="InterPro" id="IPR036388">
    <property type="entry name" value="WH-like_DNA-bd_sf"/>
</dbReference>
<keyword evidence="2" id="KW-0805">Transcription regulation</keyword>
<dbReference type="SUPFAM" id="SSF88946">
    <property type="entry name" value="Sigma2 domain of RNA polymerase sigma factors"/>
    <property type="match status" value="1"/>
</dbReference>
<evidence type="ECO:0000256" key="1">
    <source>
        <dbReference type="ARBA" id="ARBA00010641"/>
    </source>
</evidence>
<evidence type="ECO:0000259" key="6">
    <source>
        <dbReference type="Pfam" id="PF08281"/>
    </source>
</evidence>
<accession>A0A1W2EIA9</accession>
<dbReference type="SUPFAM" id="SSF88659">
    <property type="entry name" value="Sigma3 and sigma4 domains of RNA polymerase sigma factors"/>
    <property type="match status" value="1"/>
</dbReference>
<dbReference type="Gene3D" id="1.10.1740.10">
    <property type="match status" value="1"/>
</dbReference>
<dbReference type="GO" id="GO:0006352">
    <property type="term" value="P:DNA-templated transcription initiation"/>
    <property type="evidence" value="ECO:0007669"/>
    <property type="project" value="InterPro"/>
</dbReference>
<dbReference type="PANTHER" id="PTHR43133">
    <property type="entry name" value="RNA POLYMERASE ECF-TYPE SIGMA FACTO"/>
    <property type="match status" value="1"/>
</dbReference>
<reference evidence="7 8" key="1">
    <citation type="submission" date="2017-04" db="EMBL/GenBank/DDBJ databases">
        <authorList>
            <person name="Afonso C.L."/>
            <person name="Miller P.J."/>
            <person name="Scott M.A."/>
            <person name="Spackman E."/>
            <person name="Goraichik I."/>
            <person name="Dimitrov K.M."/>
            <person name="Suarez D.L."/>
            <person name="Swayne D.E."/>
        </authorList>
    </citation>
    <scope>NUCLEOTIDE SEQUENCE [LARGE SCALE GENOMIC DNA]</scope>
    <source>
        <strain evidence="7 8">DSM 19625</strain>
    </source>
</reference>
<dbReference type="Pfam" id="PF04542">
    <property type="entry name" value="Sigma70_r2"/>
    <property type="match status" value="1"/>
</dbReference>
<dbReference type="EMBL" id="FWYB01000012">
    <property type="protein sequence ID" value="SMD09345.1"/>
    <property type="molecule type" value="Genomic_DNA"/>
</dbReference>
<feature type="domain" description="RNA polymerase sigma factor 70 region 4 type 2" evidence="6">
    <location>
        <begin position="132"/>
        <end position="183"/>
    </location>
</feature>
<name>A0A1W2EIA9_9SPHI</name>
<dbReference type="NCBIfam" id="TIGR02937">
    <property type="entry name" value="sigma70-ECF"/>
    <property type="match status" value="1"/>
</dbReference>
<dbReference type="InterPro" id="IPR007627">
    <property type="entry name" value="RNA_pol_sigma70_r2"/>
</dbReference>
<dbReference type="InterPro" id="IPR013325">
    <property type="entry name" value="RNA_pol_sigma_r2"/>
</dbReference>
<evidence type="ECO:0000256" key="4">
    <source>
        <dbReference type="ARBA" id="ARBA00023163"/>
    </source>
</evidence>
<evidence type="ECO:0000256" key="3">
    <source>
        <dbReference type="ARBA" id="ARBA00023082"/>
    </source>
</evidence>
<dbReference type="InterPro" id="IPR039425">
    <property type="entry name" value="RNA_pol_sigma-70-like"/>
</dbReference>
<keyword evidence="4" id="KW-0804">Transcription</keyword>
<sequence length="200" mass="23769">MIFRIAKFMNLYGKLSDAELVDLLKSGDQTAFTEIFNRFQSLLYIFAYKRTGNREEAKDLIHELFLMLWEKRSELHIPSGLPAYLFTVLRNRIFDLYKRKKVSQRYIETFQKYLDHNHNTTDHLIRHNNLSELISREIAALPCKMREVFELSRKTNLTRKEIALTLNLSEQTVKSHMHHALKILKGRLGYMLAFVFIIYP</sequence>
<comment type="similarity">
    <text evidence="1">Belongs to the sigma-70 factor family. ECF subfamily.</text>
</comment>
<dbReference type="AlphaFoldDB" id="A0A1W2EIA9"/>
<dbReference type="Proteomes" id="UP000192678">
    <property type="component" value="Unassembled WGS sequence"/>
</dbReference>
<dbReference type="GO" id="GO:0003677">
    <property type="term" value="F:DNA binding"/>
    <property type="evidence" value="ECO:0007669"/>
    <property type="project" value="InterPro"/>
</dbReference>
<proteinExistence type="inferred from homology"/>
<dbReference type="RefSeq" id="WP_235005381.1">
    <property type="nucleotide sequence ID" value="NZ_FWYB01000012.1"/>
</dbReference>
<dbReference type="GO" id="GO:0016987">
    <property type="term" value="F:sigma factor activity"/>
    <property type="evidence" value="ECO:0007669"/>
    <property type="project" value="UniProtKB-KW"/>
</dbReference>